<gene>
    <name evidence="5" type="ORF">BJ508DRAFT_308040</name>
</gene>
<feature type="compositionally biased region" description="Basic and acidic residues" evidence="3">
    <location>
        <begin position="503"/>
        <end position="541"/>
    </location>
</feature>
<proteinExistence type="predicted"/>
<keyword evidence="1 2" id="KW-0694">RNA-binding</keyword>
<feature type="region of interest" description="Disordered" evidence="3">
    <location>
        <begin position="164"/>
        <end position="209"/>
    </location>
</feature>
<dbReference type="InterPro" id="IPR012677">
    <property type="entry name" value="Nucleotide-bd_a/b_plait_sf"/>
</dbReference>
<feature type="compositionally biased region" description="Low complexity" evidence="3">
    <location>
        <begin position="481"/>
        <end position="496"/>
    </location>
</feature>
<evidence type="ECO:0000256" key="2">
    <source>
        <dbReference type="PROSITE-ProRule" id="PRU00176"/>
    </source>
</evidence>
<feature type="compositionally biased region" description="Basic and acidic residues" evidence="3">
    <location>
        <begin position="379"/>
        <end position="390"/>
    </location>
</feature>
<dbReference type="GO" id="GO:0003723">
    <property type="term" value="F:RNA binding"/>
    <property type="evidence" value="ECO:0007669"/>
    <property type="project" value="UniProtKB-UniRule"/>
</dbReference>
<evidence type="ECO:0000256" key="1">
    <source>
        <dbReference type="ARBA" id="ARBA00022884"/>
    </source>
</evidence>
<feature type="compositionally biased region" description="Basic and acidic residues" evidence="3">
    <location>
        <begin position="291"/>
        <end position="306"/>
    </location>
</feature>
<evidence type="ECO:0000259" key="4">
    <source>
        <dbReference type="PROSITE" id="PS50102"/>
    </source>
</evidence>
<feature type="domain" description="RRM" evidence="4">
    <location>
        <begin position="215"/>
        <end position="291"/>
    </location>
</feature>
<reference evidence="5 6" key="1">
    <citation type="journal article" date="2018" name="Nat. Ecol. Evol.">
        <title>Pezizomycetes genomes reveal the molecular basis of ectomycorrhizal truffle lifestyle.</title>
        <authorList>
            <person name="Murat C."/>
            <person name="Payen T."/>
            <person name="Noel B."/>
            <person name="Kuo A."/>
            <person name="Morin E."/>
            <person name="Chen J."/>
            <person name="Kohler A."/>
            <person name="Krizsan K."/>
            <person name="Balestrini R."/>
            <person name="Da Silva C."/>
            <person name="Montanini B."/>
            <person name="Hainaut M."/>
            <person name="Levati E."/>
            <person name="Barry K.W."/>
            <person name="Belfiori B."/>
            <person name="Cichocki N."/>
            <person name="Clum A."/>
            <person name="Dockter R.B."/>
            <person name="Fauchery L."/>
            <person name="Guy J."/>
            <person name="Iotti M."/>
            <person name="Le Tacon F."/>
            <person name="Lindquist E.A."/>
            <person name="Lipzen A."/>
            <person name="Malagnac F."/>
            <person name="Mello A."/>
            <person name="Molinier V."/>
            <person name="Miyauchi S."/>
            <person name="Poulain J."/>
            <person name="Riccioni C."/>
            <person name="Rubini A."/>
            <person name="Sitrit Y."/>
            <person name="Splivallo R."/>
            <person name="Traeger S."/>
            <person name="Wang M."/>
            <person name="Zifcakova L."/>
            <person name="Wipf D."/>
            <person name="Zambonelli A."/>
            <person name="Paolocci F."/>
            <person name="Nowrousian M."/>
            <person name="Ottonello S."/>
            <person name="Baldrian P."/>
            <person name="Spatafora J.W."/>
            <person name="Henrissat B."/>
            <person name="Nagy L.G."/>
            <person name="Aury J.M."/>
            <person name="Wincker P."/>
            <person name="Grigoriev I.V."/>
            <person name="Bonfante P."/>
            <person name="Martin F.M."/>
        </authorList>
    </citation>
    <scope>NUCLEOTIDE SEQUENCE [LARGE SCALE GENOMIC DNA]</scope>
    <source>
        <strain evidence="5 6">RN42</strain>
    </source>
</reference>
<feature type="compositionally biased region" description="Basic and acidic residues" evidence="3">
    <location>
        <begin position="111"/>
        <end position="122"/>
    </location>
</feature>
<accession>A0A3N4I6J6</accession>
<feature type="compositionally biased region" description="Basic and acidic residues" evidence="3">
    <location>
        <begin position="314"/>
        <end position="365"/>
    </location>
</feature>
<keyword evidence="6" id="KW-1185">Reference proteome</keyword>
<evidence type="ECO:0000313" key="5">
    <source>
        <dbReference type="EMBL" id="RPA79730.1"/>
    </source>
</evidence>
<feature type="compositionally biased region" description="Basic and acidic residues" evidence="3">
    <location>
        <begin position="436"/>
        <end position="447"/>
    </location>
</feature>
<evidence type="ECO:0000313" key="6">
    <source>
        <dbReference type="Proteomes" id="UP000275078"/>
    </source>
</evidence>
<dbReference type="PANTHER" id="PTHR23236">
    <property type="entry name" value="EUKARYOTIC TRANSLATION INITIATION FACTOR 4B/4H"/>
    <property type="match status" value="1"/>
</dbReference>
<name>A0A3N4I6J6_ASCIM</name>
<sequence length="624" mass="68215">MPFQELSSHAMLKTISMLLLFPNLDFLHFVKLPVWFGAVFGSGSFSRGSRISVLSVSPTKIFFSEGTLDHNHKISPPSHHLRTHFLQHQGQLIKVKRTPISASSKRHHQKFSNENRRSESKRITPIPQSWLTTDEAPKQQKMSLGAFLADESLGSWADEMEDMPTIPSSGNAARAGYGRDNYGDRDTGYGSKYGANRDSAFPPRQQLPIPDKPPYTAHVGNLSFDVNDEELGRFFADCEVTNIRLVRDRMDDKPKGFGYVEFKTAEGLIKALDLSGTQLAGRDVRVNVAEPPKDRGDDRTAGEWRRTGPLPALETRDSHQGPRRGGDRGDRFHSGGSEAGDRPERRPSAFDDSRVRNLDSWERKGPLTPLSPTGSTGGDRPRSRAGERRNSPAPFDGPRRGAPGMERAPSARGGAFMERAPSARGAPPMERALSAADRDNEWRRGARPDAPAKSSPVSPIIPHSRPKLELKKRSEVAVETAASPSASSKASPFGAARPIDTSAKLKEIEEKLAQQAAEKKKKDDEAREKRLAKEKEEKERGAQTPTAPRNFDNFRRGSAAVSNDGNDAAPSKSASGSVAGDKTPAAVEETASPVAQPPQEEEEGWSTVAPTKRGRGAYKAQLSS</sequence>
<dbReference type="EMBL" id="ML119695">
    <property type="protein sequence ID" value="RPA79730.1"/>
    <property type="molecule type" value="Genomic_DNA"/>
</dbReference>
<feature type="region of interest" description="Disordered" evidence="3">
    <location>
        <begin position="103"/>
        <end position="122"/>
    </location>
</feature>
<feature type="compositionally biased region" description="Basic and acidic residues" evidence="3">
    <location>
        <begin position="466"/>
        <end position="476"/>
    </location>
</feature>
<dbReference type="OrthoDB" id="48651at2759"/>
<dbReference type="STRING" id="1160509.A0A3N4I6J6"/>
<dbReference type="InterPro" id="IPR035979">
    <property type="entry name" value="RBD_domain_sf"/>
</dbReference>
<dbReference type="InterPro" id="IPR000504">
    <property type="entry name" value="RRM_dom"/>
</dbReference>
<dbReference type="GO" id="GO:0005730">
    <property type="term" value="C:nucleolus"/>
    <property type="evidence" value="ECO:0007669"/>
    <property type="project" value="TreeGrafter"/>
</dbReference>
<organism evidence="5 6">
    <name type="scientific">Ascobolus immersus RN42</name>
    <dbReference type="NCBI Taxonomy" id="1160509"/>
    <lineage>
        <taxon>Eukaryota</taxon>
        <taxon>Fungi</taxon>
        <taxon>Dikarya</taxon>
        <taxon>Ascomycota</taxon>
        <taxon>Pezizomycotina</taxon>
        <taxon>Pezizomycetes</taxon>
        <taxon>Pezizales</taxon>
        <taxon>Ascobolaceae</taxon>
        <taxon>Ascobolus</taxon>
    </lineage>
</organism>
<feature type="region of interest" description="Disordered" evidence="3">
    <location>
        <begin position="288"/>
        <end position="624"/>
    </location>
</feature>
<dbReference type="Proteomes" id="UP000275078">
    <property type="component" value="Unassembled WGS sequence"/>
</dbReference>
<evidence type="ECO:0000256" key="3">
    <source>
        <dbReference type="SAM" id="MobiDB-lite"/>
    </source>
</evidence>
<dbReference type="PROSITE" id="PS50102">
    <property type="entry name" value="RRM"/>
    <property type="match status" value="1"/>
</dbReference>
<dbReference type="SUPFAM" id="SSF54928">
    <property type="entry name" value="RNA-binding domain, RBD"/>
    <property type="match status" value="1"/>
</dbReference>
<dbReference type="AlphaFoldDB" id="A0A3N4I6J6"/>
<protein>
    <recommendedName>
        <fullName evidence="4">RRM domain-containing protein</fullName>
    </recommendedName>
</protein>
<dbReference type="PANTHER" id="PTHR23236:SF11">
    <property type="entry name" value="EUKARYOTIC TRANSLATION INITIATION FACTOR 4H"/>
    <property type="match status" value="1"/>
</dbReference>
<dbReference type="Gene3D" id="3.30.70.330">
    <property type="match status" value="1"/>
</dbReference>
<dbReference type="Pfam" id="PF00076">
    <property type="entry name" value="RRM_1"/>
    <property type="match status" value="1"/>
</dbReference>
<dbReference type="SMART" id="SM00360">
    <property type="entry name" value="RRM"/>
    <property type="match status" value="1"/>
</dbReference>